<dbReference type="UniPathway" id="UPA00070"/>
<accession>A0A6G2DGW3</accession>
<dbReference type="Gene3D" id="3.20.20.70">
    <property type="entry name" value="Aldolase class I"/>
    <property type="match status" value="1"/>
</dbReference>
<sequence length="72" mass="7630">TDLPIIGMGGVDSAEAALEMYLAGAAAIGVGTANFTNPYACPDIIENLPKVMDKYGISSLEELRQEVKESLR</sequence>
<dbReference type="GO" id="GO:0005737">
    <property type="term" value="C:cytoplasm"/>
    <property type="evidence" value="ECO:0007669"/>
    <property type="project" value="InterPro"/>
</dbReference>
<dbReference type="Proteomes" id="UP000483094">
    <property type="component" value="Unassembled WGS sequence"/>
</dbReference>
<organism evidence="5 6">
    <name type="scientific">Streptococcus pneumoniae</name>
    <dbReference type="NCBI Taxonomy" id="1313"/>
    <lineage>
        <taxon>Bacteria</taxon>
        <taxon>Bacillati</taxon>
        <taxon>Bacillota</taxon>
        <taxon>Bacilli</taxon>
        <taxon>Lactobacillales</taxon>
        <taxon>Streptococcaceae</taxon>
        <taxon>Streptococcus</taxon>
    </lineage>
</organism>
<evidence type="ECO:0000256" key="1">
    <source>
        <dbReference type="ARBA" id="ARBA00001917"/>
    </source>
</evidence>
<evidence type="ECO:0000259" key="4">
    <source>
        <dbReference type="Pfam" id="PF01180"/>
    </source>
</evidence>
<evidence type="ECO:0000313" key="6">
    <source>
        <dbReference type="Proteomes" id="UP000483094"/>
    </source>
</evidence>
<comment type="caution">
    <text evidence="5">The sequence shown here is derived from an EMBL/GenBank/DDBJ whole genome shotgun (WGS) entry which is preliminary data.</text>
</comment>
<evidence type="ECO:0000256" key="3">
    <source>
        <dbReference type="ARBA" id="ARBA00023002"/>
    </source>
</evidence>
<evidence type="ECO:0000256" key="2">
    <source>
        <dbReference type="ARBA" id="ARBA00004725"/>
    </source>
</evidence>
<evidence type="ECO:0000313" key="5">
    <source>
        <dbReference type="EMBL" id="MTV75542.1"/>
    </source>
</evidence>
<dbReference type="EMBL" id="WNHQ01002298">
    <property type="protein sequence ID" value="MTV75542.1"/>
    <property type="molecule type" value="Genomic_DNA"/>
</dbReference>
<dbReference type="Pfam" id="PF01180">
    <property type="entry name" value="DHO_dh"/>
    <property type="match status" value="1"/>
</dbReference>
<dbReference type="GO" id="GO:0004152">
    <property type="term" value="F:dihydroorotate dehydrogenase activity"/>
    <property type="evidence" value="ECO:0007669"/>
    <property type="project" value="UniProtKB-ARBA"/>
</dbReference>
<protein>
    <submittedName>
        <fullName evidence="5">Dihydroorotate dehydrogenase catalytic subunit</fullName>
    </submittedName>
</protein>
<reference evidence="5 6" key="1">
    <citation type="submission" date="2019-11" db="EMBL/GenBank/DDBJ databases">
        <title>Growth characteristics of pneumococcus vary with the chemical composition of the capsule and with environmental conditions.</title>
        <authorList>
            <person name="Tothpal A."/>
            <person name="Desobry K."/>
            <person name="Joshi S."/>
            <person name="Wyllie A.L."/>
            <person name="Weinberger D.M."/>
        </authorList>
    </citation>
    <scope>NUCLEOTIDE SEQUENCE [LARGE SCALE GENOMIC DNA]</scope>
    <source>
        <strain evidence="6">pnumococcus19F</strain>
    </source>
</reference>
<gene>
    <name evidence="5" type="ORF">GM540_16535</name>
</gene>
<comment type="cofactor">
    <cofactor evidence="1">
        <name>FMN</name>
        <dbReference type="ChEBI" id="CHEBI:58210"/>
    </cofactor>
</comment>
<dbReference type="InterPro" id="IPR013785">
    <property type="entry name" value="Aldolase_TIM"/>
</dbReference>
<comment type="pathway">
    <text evidence="2">Pyrimidine metabolism; UMP biosynthesis via de novo pathway.</text>
</comment>
<dbReference type="PROSITE" id="PS00912">
    <property type="entry name" value="DHODEHASE_2"/>
    <property type="match status" value="1"/>
</dbReference>
<feature type="domain" description="Dihydroorotate dehydrogenase catalytic" evidence="4">
    <location>
        <begin position="2"/>
        <end position="52"/>
    </location>
</feature>
<keyword evidence="3" id="KW-0560">Oxidoreductase</keyword>
<dbReference type="GO" id="GO:0044205">
    <property type="term" value="P:'de novo' UMP biosynthetic process"/>
    <property type="evidence" value="ECO:0007669"/>
    <property type="project" value="UniProtKB-UniPathway"/>
</dbReference>
<dbReference type="InterPro" id="IPR005720">
    <property type="entry name" value="Dihydroorotate_DH_cat"/>
</dbReference>
<dbReference type="GO" id="GO:0006207">
    <property type="term" value="P:'de novo' pyrimidine nucleobase biosynthetic process"/>
    <property type="evidence" value="ECO:0007669"/>
    <property type="project" value="InterPro"/>
</dbReference>
<dbReference type="SUPFAM" id="SSF51395">
    <property type="entry name" value="FMN-linked oxidoreductases"/>
    <property type="match status" value="1"/>
</dbReference>
<name>A0A6G2DGW3_STREE</name>
<dbReference type="InterPro" id="IPR001295">
    <property type="entry name" value="Dihydroorotate_DH_CS"/>
</dbReference>
<proteinExistence type="predicted"/>
<dbReference type="AlphaFoldDB" id="A0A6G2DGW3"/>
<feature type="non-terminal residue" evidence="5">
    <location>
        <position position="1"/>
    </location>
</feature>